<dbReference type="OrthoDB" id="5295945at2"/>
<dbReference type="Proteomes" id="UP000050482">
    <property type="component" value="Unassembled WGS sequence"/>
</dbReference>
<dbReference type="AlphaFoldDB" id="A0A0P9C6Z3"/>
<dbReference type="Pfam" id="PF01467">
    <property type="entry name" value="CTP_transf_like"/>
    <property type="match status" value="1"/>
</dbReference>
<gene>
    <name evidence="10" type="primary">nadD</name>
    <name evidence="12" type="ORF">AN477_23450</name>
</gene>
<dbReference type="GO" id="GO:0005524">
    <property type="term" value="F:ATP binding"/>
    <property type="evidence" value="ECO:0007669"/>
    <property type="project" value="UniProtKB-KW"/>
</dbReference>
<keyword evidence="13" id="KW-1185">Reference proteome</keyword>
<evidence type="ECO:0000256" key="4">
    <source>
        <dbReference type="ARBA" id="ARBA00022679"/>
    </source>
</evidence>
<evidence type="ECO:0000256" key="8">
    <source>
        <dbReference type="ARBA" id="ARBA00023027"/>
    </source>
</evidence>
<dbReference type="PANTHER" id="PTHR39321">
    <property type="entry name" value="NICOTINATE-NUCLEOTIDE ADENYLYLTRANSFERASE-RELATED"/>
    <property type="match status" value="1"/>
</dbReference>
<comment type="similarity">
    <text evidence="10">Belongs to the NadD family.</text>
</comment>
<evidence type="ECO:0000256" key="2">
    <source>
        <dbReference type="ARBA" id="ARBA00005019"/>
    </source>
</evidence>
<name>A0A0P9C6Z3_9BACL</name>
<dbReference type="GO" id="GO:0009435">
    <property type="term" value="P:NAD+ biosynthetic process"/>
    <property type="evidence" value="ECO:0007669"/>
    <property type="project" value="UniProtKB-UniRule"/>
</dbReference>
<proteinExistence type="inferred from homology"/>
<keyword evidence="3 10" id="KW-0662">Pyridine nucleotide biosynthesis</keyword>
<dbReference type="EMBL" id="LJCO01000108">
    <property type="protein sequence ID" value="KPV38976.1"/>
    <property type="molecule type" value="Genomic_DNA"/>
</dbReference>
<feature type="domain" description="Cytidyltransferase-like" evidence="11">
    <location>
        <begin position="6"/>
        <end position="172"/>
    </location>
</feature>
<evidence type="ECO:0000313" key="12">
    <source>
        <dbReference type="EMBL" id="KPV38976.1"/>
    </source>
</evidence>
<dbReference type="InterPro" id="IPR004821">
    <property type="entry name" value="Cyt_trans-like"/>
</dbReference>
<accession>A0A0P9C6Z3</accession>
<dbReference type="InterPro" id="IPR014729">
    <property type="entry name" value="Rossmann-like_a/b/a_fold"/>
</dbReference>
<dbReference type="RefSeq" id="WP_054971595.1">
    <property type="nucleotide sequence ID" value="NZ_LJCO01000108.1"/>
</dbReference>
<reference evidence="12 13" key="1">
    <citation type="submission" date="2015-09" db="EMBL/GenBank/DDBJ databases">
        <title>Draft genome sequence of Alicyclobacillus ferrooxydans DSM 22381.</title>
        <authorList>
            <person name="Hemp J."/>
        </authorList>
    </citation>
    <scope>NUCLEOTIDE SEQUENCE [LARGE SCALE GENOMIC DNA]</scope>
    <source>
        <strain evidence="12 13">TC-34</strain>
    </source>
</reference>
<dbReference type="SUPFAM" id="SSF52374">
    <property type="entry name" value="Nucleotidylyl transferase"/>
    <property type="match status" value="1"/>
</dbReference>
<protein>
    <recommendedName>
        <fullName evidence="10">Probable nicotinate-nucleotide adenylyltransferase</fullName>
        <ecNumber evidence="10">2.7.7.18</ecNumber>
    </recommendedName>
    <alternativeName>
        <fullName evidence="10">Deamido-NAD(+) diphosphorylase</fullName>
    </alternativeName>
    <alternativeName>
        <fullName evidence="10">Deamido-NAD(+) pyrophosphorylase</fullName>
    </alternativeName>
    <alternativeName>
        <fullName evidence="10">Nicotinate mononucleotide adenylyltransferase</fullName>
        <shortName evidence="10">NaMN adenylyltransferase</shortName>
    </alternativeName>
</protein>
<keyword evidence="7 10" id="KW-0067">ATP-binding</keyword>
<evidence type="ECO:0000256" key="7">
    <source>
        <dbReference type="ARBA" id="ARBA00022840"/>
    </source>
</evidence>
<dbReference type="EC" id="2.7.7.18" evidence="10"/>
<evidence type="ECO:0000256" key="3">
    <source>
        <dbReference type="ARBA" id="ARBA00022642"/>
    </source>
</evidence>
<dbReference type="NCBIfam" id="TIGR00125">
    <property type="entry name" value="cyt_tran_rel"/>
    <property type="match status" value="1"/>
</dbReference>
<dbReference type="PATRIC" id="fig|471514.4.peg.2345"/>
<dbReference type="NCBIfam" id="TIGR00482">
    <property type="entry name" value="nicotinate (nicotinamide) nucleotide adenylyltransferase"/>
    <property type="match status" value="1"/>
</dbReference>
<evidence type="ECO:0000259" key="11">
    <source>
        <dbReference type="Pfam" id="PF01467"/>
    </source>
</evidence>
<evidence type="ECO:0000256" key="6">
    <source>
        <dbReference type="ARBA" id="ARBA00022741"/>
    </source>
</evidence>
<dbReference type="STRING" id="471514.AN477_23450"/>
<comment type="catalytic activity">
    <reaction evidence="9 10">
        <text>nicotinate beta-D-ribonucleotide + ATP + H(+) = deamido-NAD(+) + diphosphate</text>
        <dbReference type="Rhea" id="RHEA:22860"/>
        <dbReference type="ChEBI" id="CHEBI:15378"/>
        <dbReference type="ChEBI" id="CHEBI:30616"/>
        <dbReference type="ChEBI" id="CHEBI:33019"/>
        <dbReference type="ChEBI" id="CHEBI:57502"/>
        <dbReference type="ChEBI" id="CHEBI:58437"/>
        <dbReference type="EC" id="2.7.7.18"/>
    </reaction>
</comment>
<comment type="pathway">
    <text evidence="2 10">Cofactor biosynthesis; NAD(+) biosynthesis; deamido-NAD(+) from nicotinate D-ribonucleotide: step 1/1.</text>
</comment>
<dbReference type="UniPathway" id="UPA00253">
    <property type="reaction ID" value="UER00332"/>
</dbReference>
<evidence type="ECO:0000256" key="9">
    <source>
        <dbReference type="ARBA" id="ARBA00048721"/>
    </source>
</evidence>
<dbReference type="HAMAP" id="MF_00244">
    <property type="entry name" value="NaMN_adenylyltr"/>
    <property type="match status" value="1"/>
</dbReference>
<evidence type="ECO:0000256" key="5">
    <source>
        <dbReference type="ARBA" id="ARBA00022695"/>
    </source>
</evidence>
<comment type="caution">
    <text evidence="12">The sequence shown here is derived from an EMBL/GenBank/DDBJ whole genome shotgun (WGS) entry which is preliminary data.</text>
</comment>
<keyword evidence="8 10" id="KW-0520">NAD</keyword>
<dbReference type="Gene3D" id="3.40.50.620">
    <property type="entry name" value="HUPs"/>
    <property type="match status" value="1"/>
</dbReference>
<dbReference type="InterPro" id="IPR005248">
    <property type="entry name" value="NadD/NMNAT"/>
</dbReference>
<sequence>MKTVVLFGGTFDPPHIGHLMMAQLAYEQTECEAVWVMPAPSPPHKEGLLVSPYRVRRDMTAQLIAGSQGLVLCEVEAEREALSFTVDTVRILQEQHPDTEFRFLMGSDSLHDLPTWHGSNELTKRIDFMVAARAEAPFEETYARVKEVLPDLRAHLLRMPMLDVSSTFIRERLEQGKPLCGLVPDMVLETWNRYAGS</sequence>
<keyword evidence="4 10" id="KW-0808">Transferase</keyword>
<evidence type="ECO:0000313" key="13">
    <source>
        <dbReference type="Proteomes" id="UP000050482"/>
    </source>
</evidence>
<dbReference type="GO" id="GO:0004515">
    <property type="term" value="F:nicotinate-nucleotide adenylyltransferase activity"/>
    <property type="evidence" value="ECO:0007669"/>
    <property type="project" value="UniProtKB-UniRule"/>
</dbReference>
<evidence type="ECO:0000256" key="10">
    <source>
        <dbReference type="HAMAP-Rule" id="MF_00244"/>
    </source>
</evidence>
<organism evidence="12 13">
    <name type="scientific">Alicyclobacillus ferrooxydans</name>
    <dbReference type="NCBI Taxonomy" id="471514"/>
    <lineage>
        <taxon>Bacteria</taxon>
        <taxon>Bacillati</taxon>
        <taxon>Bacillota</taxon>
        <taxon>Bacilli</taxon>
        <taxon>Bacillales</taxon>
        <taxon>Alicyclobacillaceae</taxon>
        <taxon>Alicyclobacillus</taxon>
    </lineage>
</organism>
<comment type="function">
    <text evidence="1 10">Catalyzes the reversible adenylation of nicotinate mononucleotide (NaMN) to nicotinic acid adenine dinucleotide (NaAD).</text>
</comment>
<evidence type="ECO:0000256" key="1">
    <source>
        <dbReference type="ARBA" id="ARBA00002324"/>
    </source>
</evidence>
<dbReference type="PANTHER" id="PTHR39321:SF3">
    <property type="entry name" value="PHOSPHOPANTETHEINE ADENYLYLTRANSFERASE"/>
    <property type="match status" value="1"/>
</dbReference>
<keyword evidence="6 10" id="KW-0547">Nucleotide-binding</keyword>
<keyword evidence="5 10" id="KW-0548">Nucleotidyltransferase</keyword>
<dbReference type="CDD" id="cd02165">
    <property type="entry name" value="NMNAT"/>
    <property type="match status" value="1"/>
</dbReference>